<reference evidence="8 9" key="1">
    <citation type="journal article" date="2021" name="Microb. Ecol.">
        <title>Candidatus Mesenet longicola: Novel Endosymbionts of Brontispa longissima that Induce Cytoplasmic Incompatibility.</title>
        <authorList>
            <person name="Takano S."/>
            <person name="Gotoh Y."/>
            <person name="Hayashi T."/>
        </authorList>
    </citation>
    <scope>NUCLEOTIDE SEQUENCE [LARGE SCALE GENOMIC DNA]</scope>
    <source>
        <strain evidence="8">L5</strain>
    </source>
</reference>
<organism evidence="8 9">
    <name type="scientific">Candidatus Mesenet longicola</name>
    <dbReference type="NCBI Taxonomy" id="1892558"/>
    <lineage>
        <taxon>Bacteria</taxon>
        <taxon>Pseudomonadati</taxon>
        <taxon>Pseudomonadota</taxon>
        <taxon>Alphaproteobacteria</taxon>
        <taxon>Rickettsiales</taxon>
        <taxon>Anaplasmataceae</taxon>
        <taxon>Candidatus Mesenet</taxon>
    </lineage>
</organism>
<evidence type="ECO:0000256" key="7">
    <source>
        <dbReference type="ARBA" id="ARBA00049244"/>
    </source>
</evidence>
<dbReference type="SUPFAM" id="SSF48019">
    <property type="entry name" value="post-AAA+ oligomerization domain-like"/>
    <property type="match status" value="1"/>
</dbReference>
<dbReference type="Gene3D" id="1.10.8.60">
    <property type="match status" value="1"/>
</dbReference>
<dbReference type="EMBL" id="BNGU01000001">
    <property type="protein sequence ID" value="GHM59019.1"/>
    <property type="molecule type" value="Genomic_DNA"/>
</dbReference>
<dbReference type="NCBIfam" id="TIGR01128">
    <property type="entry name" value="holA"/>
    <property type="match status" value="1"/>
</dbReference>
<dbReference type="SUPFAM" id="SSF52540">
    <property type="entry name" value="P-loop containing nucleoside triphosphate hydrolases"/>
    <property type="match status" value="1"/>
</dbReference>
<dbReference type="InterPro" id="IPR005790">
    <property type="entry name" value="DNA_polIII_delta"/>
</dbReference>
<comment type="similarity">
    <text evidence="6">Belongs to the DNA polymerase HolA subunit family.</text>
</comment>
<dbReference type="GO" id="GO:0003887">
    <property type="term" value="F:DNA-directed DNA polymerase activity"/>
    <property type="evidence" value="ECO:0007669"/>
    <property type="project" value="UniProtKB-KW"/>
</dbReference>
<keyword evidence="3" id="KW-0548">Nucleotidyltransferase</keyword>
<gene>
    <name evidence="8" type="ORF">sL5_00120</name>
</gene>
<evidence type="ECO:0000313" key="9">
    <source>
        <dbReference type="Proteomes" id="UP000637906"/>
    </source>
</evidence>
<evidence type="ECO:0000256" key="2">
    <source>
        <dbReference type="ARBA" id="ARBA00022679"/>
    </source>
</evidence>
<sequence length="331" mass="37888">MKITSFKIKEFLKNPGSAQGVLLHGNDPGQIDFYSKNVTDTLNKNEEFTICKMEFCDVNKSPGLLFTELANITIFNKKKLILLTNATDKISEELKKILNNHIGNNYVLMIAKATLAQRSYFENAKNLAVIGCYKDSNSNLCDIISTYLKQNNIRYTDEAIAELRHYLGNSFSFYLELEKLITYLGDKKYVEIMDIKKCFGSKIYDVAIDDLCSAIVEKNTSNFIEYSNIIMDCDNFSSIALLRIISRYFMRLSTVLNAMKSGIDEQEAIKMLDPPLFFKQLPIFKKHVQNMDHLRVKAILQGLLELEIISKQTDVDSKLIFQHNIMSMLLA</sequence>
<dbReference type="GO" id="GO:0009360">
    <property type="term" value="C:DNA polymerase III complex"/>
    <property type="evidence" value="ECO:0007669"/>
    <property type="project" value="TreeGrafter"/>
</dbReference>
<keyword evidence="4" id="KW-0235">DNA replication</keyword>
<dbReference type="Gene3D" id="1.20.272.10">
    <property type="match status" value="1"/>
</dbReference>
<dbReference type="InterPro" id="IPR008921">
    <property type="entry name" value="DNA_pol3_clamp-load_cplx_C"/>
</dbReference>
<keyword evidence="9" id="KW-1185">Reference proteome</keyword>
<accession>A0A8J3HNB4</accession>
<keyword evidence="5" id="KW-0239">DNA-directed DNA polymerase</keyword>
<evidence type="ECO:0000256" key="5">
    <source>
        <dbReference type="ARBA" id="ARBA00022932"/>
    </source>
</evidence>
<dbReference type="InterPro" id="IPR027417">
    <property type="entry name" value="P-loop_NTPase"/>
</dbReference>
<dbReference type="AlphaFoldDB" id="A0A8J3HNB4"/>
<dbReference type="PANTHER" id="PTHR34388:SF1">
    <property type="entry name" value="DNA POLYMERASE III SUBUNIT DELTA"/>
    <property type="match status" value="1"/>
</dbReference>
<proteinExistence type="inferred from homology"/>
<keyword evidence="2" id="KW-0808">Transferase</keyword>
<dbReference type="GO" id="GO:0006261">
    <property type="term" value="P:DNA-templated DNA replication"/>
    <property type="evidence" value="ECO:0007669"/>
    <property type="project" value="TreeGrafter"/>
</dbReference>
<protein>
    <recommendedName>
        <fullName evidence="1">DNA-directed DNA polymerase</fullName>
        <ecNumber evidence="1">2.7.7.7</ecNumber>
    </recommendedName>
</protein>
<dbReference type="PANTHER" id="PTHR34388">
    <property type="entry name" value="DNA POLYMERASE III SUBUNIT DELTA"/>
    <property type="match status" value="1"/>
</dbReference>
<dbReference type="GO" id="GO:0003677">
    <property type="term" value="F:DNA binding"/>
    <property type="evidence" value="ECO:0007669"/>
    <property type="project" value="InterPro"/>
</dbReference>
<evidence type="ECO:0000313" key="8">
    <source>
        <dbReference type="EMBL" id="GHM59019.1"/>
    </source>
</evidence>
<evidence type="ECO:0000256" key="4">
    <source>
        <dbReference type="ARBA" id="ARBA00022705"/>
    </source>
</evidence>
<evidence type="ECO:0000256" key="1">
    <source>
        <dbReference type="ARBA" id="ARBA00012417"/>
    </source>
</evidence>
<evidence type="ECO:0000256" key="6">
    <source>
        <dbReference type="ARBA" id="ARBA00034754"/>
    </source>
</evidence>
<dbReference type="EC" id="2.7.7.7" evidence="1"/>
<name>A0A8J3HNB4_9RICK</name>
<dbReference type="Gene3D" id="3.40.50.300">
    <property type="entry name" value="P-loop containing nucleotide triphosphate hydrolases"/>
    <property type="match status" value="1"/>
</dbReference>
<evidence type="ECO:0000256" key="3">
    <source>
        <dbReference type="ARBA" id="ARBA00022695"/>
    </source>
</evidence>
<dbReference type="Proteomes" id="UP000637906">
    <property type="component" value="Unassembled WGS sequence"/>
</dbReference>
<comment type="caution">
    <text evidence="8">The sequence shown here is derived from an EMBL/GenBank/DDBJ whole genome shotgun (WGS) entry which is preliminary data.</text>
</comment>
<comment type="catalytic activity">
    <reaction evidence="7">
        <text>DNA(n) + a 2'-deoxyribonucleoside 5'-triphosphate = DNA(n+1) + diphosphate</text>
        <dbReference type="Rhea" id="RHEA:22508"/>
        <dbReference type="Rhea" id="RHEA-COMP:17339"/>
        <dbReference type="Rhea" id="RHEA-COMP:17340"/>
        <dbReference type="ChEBI" id="CHEBI:33019"/>
        <dbReference type="ChEBI" id="CHEBI:61560"/>
        <dbReference type="ChEBI" id="CHEBI:173112"/>
        <dbReference type="EC" id="2.7.7.7"/>
    </reaction>
</comment>